<organism evidence="12 13">
    <name type="scientific">Halopseudomonas aestusnigri</name>
    <dbReference type="NCBI Taxonomy" id="857252"/>
    <lineage>
        <taxon>Bacteria</taxon>
        <taxon>Pseudomonadati</taxon>
        <taxon>Pseudomonadota</taxon>
        <taxon>Gammaproteobacteria</taxon>
        <taxon>Pseudomonadales</taxon>
        <taxon>Pseudomonadaceae</taxon>
        <taxon>Halopseudomonas</taxon>
    </lineage>
</organism>
<dbReference type="SMART" id="SM00283">
    <property type="entry name" value="MA"/>
    <property type="match status" value="1"/>
</dbReference>
<proteinExistence type="inferred from homology"/>
<keyword evidence="13" id="KW-1185">Reference proteome</keyword>
<keyword evidence="6 8" id="KW-0807">Transducer</keyword>
<keyword evidence="5 9" id="KW-0472">Membrane</keyword>
<dbReference type="GO" id="GO:0006935">
    <property type="term" value="P:chemotaxis"/>
    <property type="evidence" value="ECO:0007669"/>
    <property type="project" value="UniProtKB-KW"/>
</dbReference>
<evidence type="ECO:0000313" key="12">
    <source>
        <dbReference type="EMBL" id="SEG50494.1"/>
    </source>
</evidence>
<dbReference type="SUPFAM" id="SSF58104">
    <property type="entry name" value="Methyl-accepting chemotaxis protein (MCP) signaling domain"/>
    <property type="match status" value="1"/>
</dbReference>
<comment type="subcellular location">
    <subcellularLocation>
        <location evidence="1">Membrane</location>
        <topology evidence="1">Multi-pass membrane protein</topology>
    </subcellularLocation>
</comment>
<dbReference type="GO" id="GO:0016020">
    <property type="term" value="C:membrane"/>
    <property type="evidence" value="ECO:0007669"/>
    <property type="project" value="UniProtKB-SubCell"/>
</dbReference>
<dbReference type="Gene3D" id="1.10.287.950">
    <property type="entry name" value="Methyl-accepting chemotaxis protein"/>
    <property type="match status" value="1"/>
</dbReference>
<name>A0AAQ1JQI7_9GAMM</name>
<accession>A0AAQ1JQI7</accession>
<evidence type="ECO:0000256" key="5">
    <source>
        <dbReference type="ARBA" id="ARBA00023136"/>
    </source>
</evidence>
<comment type="similarity">
    <text evidence="7">Belongs to the methyl-accepting chemotaxis (MCP) protein family.</text>
</comment>
<keyword evidence="3 9" id="KW-0812">Transmembrane</keyword>
<keyword evidence="4 9" id="KW-1133">Transmembrane helix</keyword>
<dbReference type="PROSITE" id="PS50885">
    <property type="entry name" value="HAMP"/>
    <property type="match status" value="1"/>
</dbReference>
<evidence type="ECO:0000256" key="2">
    <source>
        <dbReference type="ARBA" id="ARBA00022500"/>
    </source>
</evidence>
<dbReference type="PANTHER" id="PTHR32089:SF120">
    <property type="entry name" value="METHYL-ACCEPTING CHEMOTAXIS PROTEIN TLPQ"/>
    <property type="match status" value="1"/>
</dbReference>
<evidence type="ECO:0000256" key="8">
    <source>
        <dbReference type="PROSITE-ProRule" id="PRU00284"/>
    </source>
</evidence>
<dbReference type="CDD" id="cd11386">
    <property type="entry name" value="MCP_signal"/>
    <property type="match status" value="1"/>
</dbReference>
<gene>
    <name evidence="12" type="ORF">SAMN05216586_10872</name>
</gene>
<dbReference type="InterPro" id="IPR004089">
    <property type="entry name" value="MCPsignal_dom"/>
</dbReference>
<dbReference type="CDD" id="cd06225">
    <property type="entry name" value="HAMP"/>
    <property type="match status" value="1"/>
</dbReference>
<evidence type="ECO:0000256" key="3">
    <source>
        <dbReference type="ARBA" id="ARBA00022692"/>
    </source>
</evidence>
<dbReference type="AlphaFoldDB" id="A0AAQ1JQI7"/>
<reference evidence="12 13" key="1">
    <citation type="submission" date="2016-10" db="EMBL/GenBank/DDBJ databases">
        <authorList>
            <person name="Varghese N."/>
            <person name="Submissions S."/>
        </authorList>
    </citation>
    <scope>NUCLEOTIDE SEQUENCE [LARGE SCALE GENOMIC DNA]</scope>
    <source>
        <strain evidence="12 13">CECT 8317</strain>
    </source>
</reference>
<feature type="transmembrane region" description="Helical" evidence="9">
    <location>
        <begin position="12"/>
        <end position="33"/>
    </location>
</feature>
<dbReference type="Pfam" id="PF00015">
    <property type="entry name" value="MCPsignal"/>
    <property type="match status" value="1"/>
</dbReference>
<sequence length="540" mass="58444">MAINRSLRLQTLTLMTGSLALMLLVALIITLTLSGSVNSYRNLLASPLASATLINRANLEFKTQVQEWKNVLLRGAAPADRQKYWSQFEASEQAVQATLQQISTLELEPQTLAEVRALAEEHRQLGSRYRDSLQAYEAAGMEPTAGDKAARGIDRQVSEHMNQLSSQLNGAALQQSNEINATAATTVWIGLAILVIAAVVIGVLSLWLVNRRLVSPITQLIEQVEQLSQGRLGKPITLRRDDELGTLARAANQLRSFLEDTFSQLQRSTSELDRASGELNTIATRMAHGSREQFSRTDQVATAMQEMSAASMQVAQHAAEAARAADDADSNAQEGGRVMQHTIQAMQDMLAQITQTTEVIRRLEGDSNRIGKVLDVIQGIAEQTNLLALNAAIEAARAGEAGRGFAVVADEVRTLAKRTAESTAEIQQIINDVQSGADAAVKAIAIGQTRSESSMQQVNLAGERLTQITVAIESIRDMNRQISTAADEQTSVAEDITRNITEITDIAAANQSEVDNTARASQSLHELSGELSTLTQRLSA</sequence>
<protein>
    <submittedName>
        <fullName evidence="12">Methyl-accepting chemotaxis protein</fullName>
    </submittedName>
</protein>
<dbReference type="GO" id="GO:0007165">
    <property type="term" value="P:signal transduction"/>
    <property type="evidence" value="ECO:0007669"/>
    <property type="project" value="UniProtKB-KW"/>
</dbReference>
<evidence type="ECO:0000256" key="9">
    <source>
        <dbReference type="SAM" id="Phobius"/>
    </source>
</evidence>
<dbReference type="RefSeq" id="WP_088276235.1">
    <property type="nucleotide sequence ID" value="NZ_FNVE01000008.1"/>
</dbReference>
<feature type="transmembrane region" description="Helical" evidence="9">
    <location>
        <begin position="187"/>
        <end position="209"/>
    </location>
</feature>
<feature type="domain" description="Methyl-accepting transducer" evidence="10">
    <location>
        <begin position="268"/>
        <end position="504"/>
    </location>
</feature>
<keyword evidence="2" id="KW-0145">Chemotaxis</keyword>
<evidence type="ECO:0000259" key="11">
    <source>
        <dbReference type="PROSITE" id="PS50885"/>
    </source>
</evidence>
<dbReference type="PANTHER" id="PTHR32089">
    <property type="entry name" value="METHYL-ACCEPTING CHEMOTAXIS PROTEIN MCPB"/>
    <property type="match status" value="1"/>
</dbReference>
<evidence type="ECO:0000256" key="1">
    <source>
        <dbReference type="ARBA" id="ARBA00004141"/>
    </source>
</evidence>
<comment type="caution">
    <text evidence="12">The sequence shown here is derived from an EMBL/GenBank/DDBJ whole genome shotgun (WGS) entry which is preliminary data.</text>
</comment>
<dbReference type="Pfam" id="PF00672">
    <property type="entry name" value="HAMP"/>
    <property type="match status" value="1"/>
</dbReference>
<evidence type="ECO:0000259" key="10">
    <source>
        <dbReference type="PROSITE" id="PS50111"/>
    </source>
</evidence>
<evidence type="ECO:0000256" key="7">
    <source>
        <dbReference type="ARBA" id="ARBA00029447"/>
    </source>
</evidence>
<evidence type="ECO:0000256" key="6">
    <source>
        <dbReference type="ARBA" id="ARBA00023224"/>
    </source>
</evidence>
<evidence type="ECO:0000313" key="13">
    <source>
        <dbReference type="Proteomes" id="UP000243518"/>
    </source>
</evidence>
<dbReference type="InterPro" id="IPR003660">
    <property type="entry name" value="HAMP_dom"/>
</dbReference>
<feature type="domain" description="HAMP" evidence="11">
    <location>
        <begin position="211"/>
        <end position="263"/>
    </location>
</feature>
<dbReference type="EMBL" id="FNVE01000008">
    <property type="protein sequence ID" value="SEG50494.1"/>
    <property type="molecule type" value="Genomic_DNA"/>
</dbReference>
<dbReference type="FunFam" id="1.10.287.950:FF:000001">
    <property type="entry name" value="Methyl-accepting chemotaxis sensory transducer"/>
    <property type="match status" value="1"/>
</dbReference>
<evidence type="ECO:0000256" key="4">
    <source>
        <dbReference type="ARBA" id="ARBA00022989"/>
    </source>
</evidence>
<dbReference type="Proteomes" id="UP000243518">
    <property type="component" value="Unassembled WGS sequence"/>
</dbReference>
<dbReference type="SMART" id="SM00304">
    <property type="entry name" value="HAMP"/>
    <property type="match status" value="1"/>
</dbReference>
<dbReference type="PROSITE" id="PS50111">
    <property type="entry name" value="CHEMOTAXIS_TRANSDUC_2"/>
    <property type="match status" value="1"/>
</dbReference>